<sequence>MTRTVLNDMDSSYFDLAVFGFGGMMNLHSPAVSAVTPPPDERDNDNDDMMVFLEFENHPNDNDKDNENDKPTLIRENSFIVIPSDADSKPRPVIVVNNNAPLASPPLMLDSEFLLGLGPVLPKDHTVACDFELGPSAAGALAKHFDGSDNHLTDDDDDTQSPRLIVGSNDSVAFIGEPQLLLLPTTTATTRGQKESRRASRNLVCFDCGTTTTPLWRRSENKLNIVCNACGKYLSCSSSFVSTKVPKEPAVGNADETNESDDTVFVVKIQSSRWQQRHTTKATTAVDLTPQQKLEQNQKQEQQQHQHRQPQKQKIEEQFHQEHVATPTNPVAVEQDDSKTTEFYDVSSNFISIPDTFTTGAGDAATAATSDIATAVELSAGPGCYTLMAVDECANVNVVDEDDEDMGWADLLNIM</sequence>
<evidence type="ECO:0000256" key="2">
    <source>
        <dbReference type="ARBA" id="ARBA00022723"/>
    </source>
</evidence>
<dbReference type="GO" id="GO:0045944">
    <property type="term" value="P:positive regulation of transcription by RNA polymerase II"/>
    <property type="evidence" value="ECO:0007669"/>
    <property type="project" value="TreeGrafter"/>
</dbReference>
<dbReference type="PROSITE" id="PS50114">
    <property type="entry name" value="GATA_ZN_FINGER_2"/>
    <property type="match status" value="1"/>
</dbReference>
<dbReference type="Gene3D" id="3.30.50.10">
    <property type="entry name" value="Erythroid Transcription Factor GATA-1, subunit A"/>
    <property type="match status" value="1"/>
</dbReference>
<dbReference type="SUPFAM" id="SSF57716">
    <property type="entry name" value="Glucocorticoid receptor-like (DNA-binding domain)"/>
    <property type="match status" value="1"/>
</dbReference>
<accession>A0AAD5XHH1</accession>
<reference evidence="9" key="1">
    <citation type="submission" date="2020-05" db="EMBL/GenBank/DDBJ databases">
        <title>Phylogenomic resolution of chytrid fungi.</title>
        <authorList>
            <person name="Stajich J.E."/>
            <person name="Amses K."/>
            <person name="Simmons R."/>
            <person name="Seto K."/>
            <person name="Myers J."/>
            <person name="Bonds A."/>
            <person name="Quandt C.A."/>
            <person name="Barry K."/>
            <person name="Liu P."/>
            <person name="Grigoriev I."/>
            <person name="Longcore J.E."/>
            <person name="James T.Y."/>
        </authorList>
    </citation>
    <scope>NUCLEOTIDE SEQUENCE</scope>
    <source>
        <strain evidence="9">JEL0513</strain>
    </source>
</reference>
<dbReference type="SMART" id="SM00401">
    <property type="entry name" value="ZnF_GATA"/>
    <property type="match status" value="1"/>
</dbReference>
<dbReference type="Pfam" id="PF00320">
    <property type="entry name" value="GATA"/>
    <property type="match status" value="1"/>
</dbReference>
<dbReference type="InterPro" id="IPR039355">
    <property type="entry name" value="Transcription_factor_GATA"/>
</dbReference>
<evidence type="ECO:0000256" key="3">
    <source>
        <dbReference type="ARBA" id="ARBA00022771"/>
    </source>
</evidence>
<feature type="region of interest" description="Disordered" evidence="7">
    <location>
        <begin position="294"/>
        <end position="316"/>
    </location>
</feature>
<keyword evidence="3 6" id="KW-0863">Zinc-finger</keyword>
<keyword evidence="2" id="KW-0479">Metal-binding</keyword>
<evidence type="ECO:0000256" key="1">
    <source>
        <dbReference type="ARBA" id="ARBA00004123"/>
    </source>
</evidence>
<dbReference type="InterPro" id="IPR013088">
    <property type="entry name" value="Znf_NHR/GATA"/>
</dbReference>
<keyword evidence="5" id="KW-0539">Nucleus</keyword>
<evidence type="ECO:0000256" key="7">
    <source>
        <dbReference type="SAM" id="MobiDB-lite"/>
    </source>
</evidence>
<feature type="domain" description="GATA-type" evidence="8">
    <location>
        <begin position="199"/>
        <end position="234"/>
    </location>
</feature>
<dbReference type="GO" id="GO:0000978">
    <property type="term" value="F:RNA polymerase II cis-regulatory region sequence-specific DNA binding"/>
    <property type="evidence" value="ECO:0007669"/>
    <property type="project" value="TreeGrafter"/>
</dbReference>
<dbReference type="GO" id="GO:0008270">
    <property type="term" value="F:zinc ion binding"/>
    <property type="evidence" value="ECO:0007669"/>
    <property type="project" value="UniProtKB-KW"/>
</dbReference>
<evidence type="ECO:0000256" key="4">
    <source>
        <dbReference type="ARBA" id="ARBA00022833"/>
    </source>
</evidence>
<dbReference type="CDD" id="cd00202">
    <property type="entry name" value="ZnF_GATA"/>
    <property type="match status" value="1"/>
</dbReference>
<protein>
    <recommendedName>
        <fullName evidence="8">GATA-type domain-containing protein</fullName>
    </recommendedName>
</protein>
<dbReference type="GO" id="GO:0000122">
    <property type="term" value="P:negative regulation of transcription by RNA polymerase II"/>
    <property type="evidence" value="ECO:0007669"/>
    <property type="project" value="TreeGrafter"/>
</dbReference>
<evidence type="ECO:0000313" key="10">
    <source>
        <dbReference type="Proteomes" id="UP001211907"/>
    </source>
</evidence>
<dbReference type="PANTHER" id="PTHR10071:SF281">
    <property type="entry name" value="BOX A-BINDING FACTOR-RELATED"/>
    <property type="match status" value="1"/>
</dbReference>
<dbReference type="PANTHER" id="PTHR10071">
    <property type="entry name" value="TRANSCRIPTION FACTOR GATA FAMILY MEMBER"/>
    <property type="match status" value="1"/>
</dbReference>
<evidence type="ECO:0000313" key="9">
    <source>
        <dbReference type="EMBL" id="KAJ3137215.1"/>
    </source>
</evidence>
<dbReference type="GO" id="GO:0005634">
    <property type="term" value="C:nucleus"/>
    <property type="evidence" value="ECO:0007669"/>
    <property type="project" value="UniProtKB-SubCell"/>
</dbReference>
<comment type="subcellular location">
    <subcellularLocation>
        <location evidence="1">Nucleus</location>
    </subcellularLocation>
</comment>
<dbReference type="InterPro" id="IPR000679">
    <property type="entry name" value="Znf_GATA"/>
</dbReference>
<keyword evidence="10" id="KW-1185">Reference proteome</keyword>
<dbReference type="AlphaFoldDB" id="A0AAD5XHH1"/>
<evidence type="ECO:0000256" key="6">
    <source>
        <dbReference type="PROSITE-ProRule" id="PRU00094"/>
    </source>
</evidence>
<comment type="caution">
    <text evidence="9">The sequence shown here is derived from an EMBL/GenBank/DDBJ whole genome shotgun (WGS) entry which is preliminary data.</text>
</comment>
<dbReference type="GO" id="GO:0000981">
    <property type="term" value="F:DNA-binding transcription factor activity, RNA polymerase II-specific"/>
    <property type="evidence" value="ECO:0007669"/>
    <property type="project" value="TreeGrafter"/>
</dbReference>
<gene>
    <name evidence="9" type="ORF">HK100_000792</name>
</gene>
<organism evidence="9 10">
    <name type="scientific">Physocladia obscura</name>
    <dbReference type="NCBI Taxonomy" id="109957"/>
    <lineage>
        <taxon>Eukaryota</taxon>
        <taxon>Fungi</taxon>
        <taxon>Fungi incertae sedis</taxon>
        <taxon>Chytridiomycota</taxon>
        <taxon>Chytridiomycota incertae sedis</taxon>
        <taxon>Chytridiomycetes</taxon>
        <taxon>Chytridiales</taxon>
        <taxon>Chytriomycetaceae</taxon>
        <taxon>Physocladia</taxon>
    </lineage>
</organism>
<dbReference type="Proteomes" id="UP001211907">
    <property type="component" value="Unassembled WGS sequence"/>
</dbReference>
<keyword evidence="4" id="KW-0862">Zinc</keyword>
<evidence type="ECO:0000259" key="8">
    <source>
        <dbReference type="PROSITE" id="PS50114"/>
    </source>
</evidence>
<evidence type="ECO:0000256" key="5">
    <source>
        <dbReference type="ARBA" id="ARBA00023242"/>
    </source>
</evidence>
<dbReference type="EMBL" id="JADGJH010000116">
    <property type="protein sequence ID" value="KAJ3137215.1"/>
    <property type="molecule type" value="Genomic_DNA"/>
</dbReference>
<proteinExistence type="predicted"/>
<name>A0AAD5XHH1_9FUNG</name>